<comment type="caution">
    <text evidence="3">The sequence shown here is derived from an EMBL/GenBank/DDBJ whole genome shotgun (WGS) entry which is preliminary data.</text>
</comment>
<feature type="compositionally biased region" description="Basic residues" evidence="1">
    <location>
        <begin position="42"/>
        <end position="53"/>
    </location>
</feature>
<protein>
    <recommendedName>
        <fullName evidence="2">Stress-response A/B barrel domain-containing protein</fullName>
    </recommendedName>
</protein>
<accession>A0A3M9YJQ8</accession>
<sequence length="201" mass="22535">MARSRRAECEGMRHTSGAGSDAVPSIAQHSEHRQSAAPIPERHHHPLHVRRRNPWPAATPPIVKDDYMYLEGPQEPRHGSSQPRDKPQTYRARYIATMTINRITLFKIAKDEDRATLLGFYKTMQQTALKDGKPYILGVKAGVAAPNPRDQGYTVAVQSTFASTEDMAFYDNECAGHAKLKAFVKTVHEGAMMVYFENALE</sequence>
<evidence type="ECO:0000256" key="1">
    <source>
        <dbReference type="SAM" id="MobiDB-lite"/>
    </source>
</evidence>
<dbReference type="EMBL" id="RBVV01000008">
    <property type="protein sequence ID" value="RNJ60331.1"/>
    <property type="molecule type" value="Genomic_DNA"/>
</dbReference>
<dbReference type="SMART" id="SM00886">
    <property type="entry name" value="Dabb"/>
    <property type="match status" value="1"/>
</dbReference>
<dbReference type="AlphaFoldDB" id="A0A3M9YJQ8"/>
<feature type="compositionally biased region" description="Basic and acidic residues" evidence="1">
    <location>
        <begin position="1"/>
        <end position="13"/>
    </location>
</feature>
<gene>
    <name evidence="3" type="ORF">D7B24_008713</name>
</gene>
<dbReference type="Pfam" id="PF07876">
    <property type="entry name" value="Dabb"/>
    <property type="match status" value="1"/>
</dbReference>
<dbReference type="PROSITE" id="PS51502">
    <property type="entry name" value="S_R_A_B_BARREL"/>
    <property type="match status" value="1"/>
</dbReference>
<dbReference type="Proteomes" id="UP000267145">
    <property type="component" value="Unassembled WGS sequence"/>
</dbReference>
<feature type="domain" description="Stress-response A/B barrel" evidence="2">
    <location>
        <begin position="100"/>
        <end position="196"/>
    </location>
</feature>
<evidence type="ECO:0000259" key="2">
    <source>
        <dbReference type="PROSITE" id="PS51502"/>
    </source>
</evidence>
<dbReference type="InterPro" id="IPR011008">
    <property type="entry name" value="Dimeric_a/b-barrel"/>
</dbReference>
<dbReference type="RefSeq" id="XP_028498489.1">
    <property type="nucleotide sequence ID" value="XM_028642798.1"/>
</dbReference>
<dbReference type="Gene3D" id="3.30.70.100">
    <property type="match status" value="1"/>
</dbReference>
<evidence type="ECO:0000313" key="3">
    <source>
        <dbReference type="EMBL" id="RNJ60331.1"/>
    </source>
</evidence>
<dbReference type="SUPFAM" id="SSF54909">
    <property type="entry name" value="Dimeric alpha+beta barrel"/>
    <property type="match status" value="1"/>
</dbReference>
<evidence type="ECO:0000313" key="4">
    <source>
        <dbReference type="Proteomes" id="UP000267145"/>
    </source>
</evidence>
<name>A0A3M9YJQ8_9PEZI</name>
<dbReference type="InterPro" id="IPR013097">
    <property type="entry name" value="Dabb"/>
</dbReference>
<reference evidence="3 4" key="1">
    <citation type="submission" date="2018-10" db="EMBL/GenBank/DDBJ databases">
        <title>Genome sequence of Verticillium nonalfalfae VnAa140.</title>
        <authorList>
            <person name="Stajich J.E."/>
            <person name="Kasson M.T."/>
        </authorList>
    </citation>
    <scope>NUCLEOTIDE SEQUENCE [LARGE SCALE GENOMIC DNA]</scope>
    <source>
        <strain evidence="3 4">VnAa140</strain>
    </source>
</reference>
<dbReference type="GeneID" id="39612402"/>
<proteinExistence type="predicted"/>
<organism evidence="3 4">
    <name type="scientific">Verticillium nonalfalfae</name>
    <dbReference type="NCBI Taxonomy" id="1051616"/>
    <lineage>
        <taxon>Eukaryota</taxon>
        <taxon>Fungi</taxon>
        <taxon>Dikarya</taxon>
        <taxon>Ascomycota</taxon>
        <taxon>Pezizomycotina</taxon>
        <taxon>Sordariomycetes</taxon>
        <taxon>Hypocreomycetidae</taxon>
        <taxon>Glomerellales</taxon>
        <taxon>Plectosphaerellaceae</taxon>
        <taxon>Verticillium</taxon>
    </lineage>
</organism>
<feature type="region of interest" description="Disordered" evidence="1">
    <location>
        <begin position="1"/>
        <end position="58"/>
    </location>
</feature>
<keyword evidence="4" id="KW-1185">Reference proteome</keyword>